<name>X1BJG0_9ZZZZ</name>
<comment type="caution">
    <text evidence="2">The sequence shown here is derived from an EMBL/GenBank/DDBJ whole genome shotgun (WGS) entry which is preliminary data.</text>
</comment>
<dbReference type="EMBL" id="BART01010036">
    <property type="protein sequence ID" value="GAG84233.1"/>
    <property type="molecule type" value="Genomic_DNA"/>
</dbReference>
<gene>
    <name evidence="2" type="ORF">S01H4_22016</name>
</gene>
<accession>X1BJG0</accession>
<evidence type="ECO:0000256" key="1">
    <source>
        <dbReference type="SAM" id="Phobius"/>
    </source>
</evidence>
<protein>
    <submittedName>
        <fullName evidence="2">Uncharacterized protein</fullName>
    </submittedName>
</protein>
<organism evidence="2">
    <name type="scientific">marine sediment metagenome</name>
    <dbReference type="NCBI Taxonomy" id="412755"/>
    <lineage>
        <taxon>unclassified sequences</taxon>
        <taxon>metagenomes</taxon>
        <taxon>ecological metagenomes</taxon>
    </lineage>
</organism>
<sequence>YIVIAKTSVGNASEEWNGTAEMTLTTPAAEFKWIDDDGTCFTDDDTDGVIPSIPVITEVPLAIRFQRFPVVPFGVIFIMLISIVTL</sequence>
<keyword evidence="1" id="KW-0472">Membrane</keyword>
<evidence type="ECO:0000313" key="2">
    <source>
        <dbReference type="EMBL" id="GAG84233.1"/>
    </source>
</evidence>
<dbReference type="AlphaFoldDB" id="X1BJG0"/>
<keyword evidence="1" id="KW-1133">Transmembrane helix</keyword>
<feature type="transmembrane region" description="Helical" evidence="1">
    <location>
        <begin position="68"/>
        <end position="85"/>
    </location>
</feature>
<reference evidence="2" key="1">
    <citation type="journal article" date="2014" name="Front. Microbiol.">
        <title>High frequency of phylogenetically diverse reductive dehalogenase-homologous genes in deep subseafloor sedimentary metagenomes.</title>
        <authorList>
            <person name="Kawai M."/>
            <person name="Futagami T."/>
            <person name="Toyoda A."/>
            <person name="Takaki Y."/>
            <person name="Nishi S."/>
            <person name="Hori S."/>
            <person name="Arai W."/>
            <person name="Tsubouchi T."/>
            <person name="Morono Y."/>
            <person name="Uchiyama I."/>
            <person name="Ito T."/>
            <person name="Fujiyama A."/>
            <person name="Inagaki F."/>
            <person name="Takami H."/>
        </authorList>
    </citation>
    <scope>NUCLEOTIDE SEQUENCE</scope>
    <source>
        <strain evidence="2">Expedition CK06-06</strain>
    </source>
</reference>
<proteinExistence type="predicted"/>
<feature type="non-terminal residue" evidence="2">
    <location>
        <position position="1"/>
    </location>
</feature>
<keyword evidence="1" id="KW-0812">Transmembrane</keyword>